<feature type="region of interest" description="Disordered" evidence="3">
    <location>
        <begin position="39"/>
        <end position="203"/>
    </location>
</feature>
<keyword evidence="1 2" id="KW-0694">RNA-binding</keyword>
<dbReference type="InterPro" id="IPR040052">
    <property type="entry name" value="RBM17"/>
</dbReference>
<evidence type="ECO:0000256" key="1">
    <source>
        <dbReference type="ARBA" id="ARBA00022884"/>
    </source>
</evidence>
<dbReference type="AlphaFoldDB" id="A0A7R9C8N5"/>
<evidence type="ECO:0000256" key="2">
    <source>
        <dbReference type="PIRNR" id="PIRNR031066"/>
    </source>
</evidence>
<comment type="subunit">
    <text evidence="2">Associates with the spliceosome.</text>
</comment>
<evidence type="ECO:0000313" key="5">
    <source>
        <dbReference type="EMBL" id="CAD7391996.1"/>
    </source>
</evidence>
<feature type="region of interest" description="Disordered" evidence="3">
    <location>
        <begin position="253"/>
        <end position="273"/>
    </location>
</feature>
<dbReference type="GO" id="GO:0071011">
    <property type="term" value="C:precatalytic spliceosome"/>
    <property type="evidence" value="ECO:0007669"/>
    <property type="project" value="TreeGrafter"/>
</dbReference>
<proteinExistence type="predicted"/>
<comment type="subcellular location">
    <subcellularLocation>
        <location evidence="2">Nucleus</location>
    </subcellularLocation>
</comment>
<evidence type="ECO:0000259" key="4">
    <source>
        <dbReference type="PROSITE" id="PS50174"/>
    </source>
</evidence>
<dbReference type="InterPro" id="IPR000467">
    <property type="entry name" value="G_patch_dom"/>
</dbReference>
<dbReference type="CDD" id="cd12647">
    <property type="entry name" value="RRM_UHM_SPF45"/>
    <property type="match status" value="1"/>
</dbReference>
<dbReference type="GO" id="GO:0045292">
    <property type="term" value="P:mRNA cis splicing, via spliceosome"/>
    <property type="evidence" value="ECO:0007669"/>
    <property type="project" value="UniProtKB-UniRule"/>
</dbReference>
<dbReference type="InterPro" id="IPR003954">
    <property type="entry name" value="RRM_euk-type"/>
</dbReference>
<accession>A0A7R9C8N5</accession>
<gene>
    <name evidence="5" type="ORF">TCEB3V08_LOCUS35</name>
</gene>
<dbReference type="Gene3D" id="3.30.70.330">
    <property type="match status" value="1"/>
</dbReference>
<dbReference type="GO" id="GO:0003723">
    <property type="term" value="F:RNA binding"/>
    <property type="evidence" value="ECO:0007669"/>
    <property type="project" value="UniProtKB-UniRule"/>
</dbReference>
<dbReference type="SMART" id="SM00443">
    <property type="entry name" value="G_patch"/>
    <property type="match status" value="1"/>
</dbReference>
<dbReference type="Pfam" id="PF01585">
    <property type="entry name" value="G-patch"/>
    <property type="match status" value="1"/>
</dbReference>
<feature type="domain" description="G-patch" evidence="4">
    <location>
        <begin position="208"/>
        <end position="248"/>
    </location>
</feature>
<dbReference type="InterPro" id="IPR034653">
    <property type="entry name" value="SPF45_RRM"/>
</dbReference>
<feature type="compositionally biased region" description="Basic and acidic residues" evidence="3">
    <location>
        <begin position="103"/>
        <end position="147"/>
    </location>
</feature>
<dbReference type="PROSITE" id="PS50174">
    <property type="entry name" value="G_PATCH"/>
    <property type="match status" value="1"/>
</dbReference>
<comment type="function">
    <text evidence="2">Splice factor that binds to the single-stranded 3'AG at the exon/intron border and promotes its utilization in the second catalytic step. Involved in the regulation of alternative splicing and the utilization of cryptic splice sites.</text>
</comment>
<dbReference type="SMART" id="SM00361">
    <property type="entry name" value="RRM_1"/>
    <property type="match status" value="1"/>
</dbReference>
<sequence>MSLYDDMDVGSKQKTEQVVGWSSGIKLLQSQLQLKKAVQTQPRKDAMRKSGATLAPVIDLKSKKEEDESNLNSNMGSFQPVKEKEKDSDWGVEDEYDPMFPNDYDKVVKELREIREKEKEKEDDDKRRRNREERRGRDRHDIEERRGPGMKSGFAGRRDTDEEDAQEEEEEEPPTPQRTGGAAIAPPPSLQEANSGPGSALTSATSYGASVAAKIMAKYGFREGQGLGKKEQGIASALQVEKTSKRGGRIIRENDVMPPPAISSPGAMSQVQSSKPEPTITEIMKSPSKVVLLRNMVGPGEVDEDLEPEVKDECNTKYGDVIKVIIFEQPNVPHEEAVRIFVEFKRIESAIKGELQQDYVFWSPKLAFDPLFKKIFTMHINILAAGLHVKSCAHLITIFVFTAVVDLNGRFFGGRQVKAGFYSWEKLNNLQLLE</sequence>
<dbReference type="EMBL" id="OC316484">
    <property type="protein sequence ID" value="CAD7391996.1"/>
    <property type="molecule type" value="Genomic_DNA"/>
</dbReference>
<dbReference type="PANTHER" id="PTHR13288:SF8">
    <property type="entry name" value="SPLICING FACTOR 45"/>
    <property type="match status" value="1"/>
</dbReference>
<keyword evidence="2" id="KW-0539">Nucleus</keyword>
<feature type="compositionally biased region" description="Polar residues" evidence="3">
    <location>
        <begin position="191"/>
        <end position="203"/>
    </location>
</feature>
<dbReference type="GO" id="GO:0000380">
    <property type="term" value="P:alternative mRNA splicing, via spliceosome"/>
    <property type="evidence" value="ECO:0007669"/>
    <property type="project" value="TreeGrafter"/>
</dbReference>
<keyword evidence="2" id="KW-0747">Spliceosome</keyword>
<name>A0A7R9C8N5_TIMCR</name>
<keyword evidence="2" id="KW-0508">mRNA splicing</keyword>
<reference evidence="5" key="1">
    <citation type="submission" date="2020-11" db="EMBL/GenBank/DDBJ databases">
        <authorList>
            <person name="Tran Van P."/>
        </authorList>
    </citation>
    <scope>NUCLEOTIDE SEQUENCE</scope>
</reference>
<dbReference type="InterPro" id="IPR012677">
    <property type="entry name" value="Nucleotide-bd_a/b_plait_sf"/>
</dbReference>
<keyword evidence="2" id="KW-0507">mRNA processing</keyword>
<evidence type="ECO:0000256" key="3">
    <source>
        <dbReference type="SAM" id="MobiDB-lite"/>
    </source>
</evidence>
<dbReference type="PIRSF" id="PIRSF031066">
    <property type="entry name" value="Splicing_factor_SPF45"/>
    <property type="match status" value="1"/>
</dbReference>
<dbReference type="GO" id="GO:0005654">
    <property type="term" value="C:nucleoplasm"/>
    <property type="evidence" value="ECO:0007669"/>
    <property type="project" value="UniProtKB-UniRule"/>
</dbReference>
<dbReference type="PANTHER" id="PTHR13288">
    <property type="entry name" value="SPLICING FACTOR 45 SPF45"/>
    <property type="match status" value="1"/>
</dbReference>
<protein>
    <recommendedName>
        <fullName evidence="2">Splicing factor 45</fullName>
    </recommendedName>
    <alternativeName>
        <fullName evidence="2">RNA-binding motif protein 17</fullName>
    </alternativeName>
</protein>
<organism evidence="5">
    <name type="scientific">Timema cristinae</name>
    <name type="common">Walking stick</name>
    <dbReference type="NCBI Taxonomy" id="61476"/>
    <lineage>
        <taxon>Eukaryota</taxon>
        <taxon>Metazoa</taxon>
        <taxon>Ecdysozoa</taxon>
        <taxon>Arthropoda</taxon>
        <taxon>Hexapoda</taxon>
        <taxon>Insecta</taxon>
        <taxon>Pterygota</taxon>
        <taxon>Neoptera</taxon>
        <taxon>Polyneoptera</taxon>
        <taxon>Phasmatodea</taxon>
        <taxon>Timematodea</taxon>
        <taxon>Timematoidea</taxon>
        <taxon>Timematidae</taxon>
        <taxon>Timema</taxon>
    </lineage>
</organism>
<feature type="compositionally biased region" description="Acidic residues" evidence="3">
    <location>
        <begin position="161"/>
        <end position="173"/>
    </location>
</feature>